<evidence type="ECO:0000313" key="1">
    <source>
        <dbReference type="EMBL" id="VAW43508.1"/>
    </source>
</evidence>
<proteinExistence type="predicted"/>
<dbReference type="InterPro" id="IPR029058">
    <property type="entry name" value="AB_hydrolase_fold"/>
</dbReference>
<dbReference type="AlphaFoldDB" id="A0A3B0VIS9"/>
<organism evidence="1">
    <name type="scientific">hydrothermal vent metagenome</name>
    <dbReference type="NCBI Taxonomy" id="652676"/>
    <lineage>
        <taxon>unclassified sequences</taxon>
        <taxon>metagenomes</taxon>
        <taxon>ecological metagenomes</taxon>
    </lineage>
</organism>
<protein>
    <submittedName>
        <fullName evidence="1">Uncharacterized protein</fullName>
    </submittedName>
</protein>
<dbReference type="Gene3D" id="3.40.50.1820">
    <property type="entry name" value="alpha/beta hydrolase"/>
    <property type="match status" value="1"/>
</dbReference>
<reference evidence="1" key="1">
    <citation type="submission" date="2018-06" db="EMBL/GenBank/DDBJ databases">
        <authorList>
            <person name="Zhirakovskaya E."/>
        </authorList>
    </citation>
    <scope>NUCLEOTIDE SEQUENCE</scope>
</reference>
<gene>
    <name evidence="1" type="ORF">MNBD_CHLOROFLEXI01-2727</name>
</gene>
<sequence>MNNFLGRGQLSVHLDTVVWPHPKARTLAGSRREALKQVTMPTLVIHGEDDPLVRVEGGRDTVALEVELLRWMRVIDSAVFL</sequence>
<accession>A0A3B0VIS9</accession>
<dbReference type="SUPFAM" id="SSF53474">
    <property type="entry name" value="alpha/beta-Hydrolases"/>
    <property type="match status" value="1"/>
</dbReference>
<dbReference type="EMBL" id="UOEU01001098">
    <property type="protein sequence ID" value="VAW43508.1"/>
    <property type="molecule type" value="Genomic_DNA"/>
</dbReference>
<name>A0A3B0VIS9_9ZZZZ</name>